<evidence type="ECO:0000259" key="6">
    <source>
        <dbReference type="PROSITE" id="PS50190"/>
    </source>
</evidence>
<dbReference type="Gene3D" id="1.10.1000.11">
    <property type="entry name" value="Arf Nucleotide-binding Site Opener,domain 2"/>
    <property type="match status" value="1"/>
</dbReference>
<dbReference type="Pfam" id="PF12783">
    <property type="entry name" value="Sec7-like_HUS"/>
    <property type="match status" value="1"/>
</dbReference>
<dbReference type="GO" id="GO:0010256">
    <property type="term" value="P:endomembrane system organization"/>
    <property type="evidence" value="ECO:0007669"/>
    <property type="project" value="UniProtKB-ARBA"/>
</dbReference>
<dbReference type="GO" id="GO:0005793">
    <property type="term" value="C:endoplasmic reticulum-Golgi intermediate compartment"/>
    <property type="evidence" value="ECO:0007669"/>
    <property type="project" value="UniProtKB-SubCell"/>
</dbReference>
<dbReference type="GO" id="GO:0005085">
    <property type="term" value="F:guanyl-nucleotide exchange factor activity"/>
    <property type="evidence" value="ECO:0007669"/>
    <property type="project" value="InterPro"/>
</dbReference>
<evidence type="ECO:0000256" key="4">
    <source>
        <dbReference type="ARBA" id="ARBA00023034"/>
    </source>
</evidence>
<feature type="region of interest" description="Disordered" evidence="5">
    <location>
        <begin position="1580"/>
        <end position="1634"/>
    </location>
</feature>
<evidence type="ECO:0000256" key="1">
    <source>
        <dbReference type="ARBA" id="ARBA00004222"/>
    </source>
</evidence>
<sequence>MYLTPFLEIIRSEDTTGPITALALSAVDKFLSYGILELPVSADGLPSTGPGSIHSIAVAAEAIADAGTQARFVGTDRSSDEVVLMKVLHLLRTLLLVPAGVLLSDRVVREILQSCFRICFEPKLSELLRRTAELSLGSIIQLFFSRLPSLLTAVVEQCTQKPMTPQRSPSVQSQAIASDATRNTDHLISDESQLHYVFRSDVSVEVSKEVSENNFCSIVDELNTLPPEVGECKCPKATEAVDEKPRQSDSGEAQVFAVDPPQEPSPRPDTVFSNKHDADATALHMMNKASLDVKDVPSESGNISSDPQPYGLPAIHDLLHYLISLLSPERNSDGIISVSLGLVTIALETGADAIASCPSLLQLVQGDLTKHLLLLLYTERVWQFAATLRVCFMLFESMRKHLKLQMEVYLQRLVAISSPDNEATSYERREIALDSVVRLFLVPGLATELYVNYDCDPYCSNLFEDITKMLAKNAYPVDRLLGTHLLSLDALLAVLNTIGTHCIASDHGPLDDSAEVIHISQQIETLETGSDSGFDSVGTMKPGVMTIHRKLCLNRHPVETANLPTREELSAAKARKKLLTFGSEQFNSKPKHGIVFLQQCGILQDPLDPDSLAHFLRENPRLDKRMIGEYLSDRKNEDVLAAYVRQFNFSGVSIDEALRAYLEAFRLPGEAPLIQRIMEHFAEHWYNTNNKPFADVDSAFTLAYAILMLNTDQHNPNSKRQNAPMTAADFKKNLSGMNGTSDFDPTLLDNIFKNIHKHEIVMPSEQTGLVRENYLWKCLLRRATSPQANFIHVQPGTLDADLFDLIWGPTVSAIAFIFDKTLDPVVQNKAVDGFIRCAAIAAHHGMSDVLDNLVISLCKFTTLLTTVDNPETLPVSLGRNAKARLALRLVFVLTSRHADILRYGWHSLLECLLQLFRSNLMADELTESEDFISSSHRVRLTTKGCVAIEKSKSHSRARRGSGSQSNRNEVSVFSSFYQYLTTGSAWSGSADEEDEADDAYPVSSLPLSSVDPNADLKSDSSETGLHNGTKIDDLFGPEYWSSVNSSQIDEQSAVRLTSETVTNCGIPQLIKDTKFLVDPSLTELIKALLRAIRGDSYGTLPPPSDALDTDQADLLYDLSNNTNITKTNGLGTNLSQSVHSVGLEKSGSSSFEGVDVDPSSATLETPCQPFKRSMTLPASHFPSDAHSSGYYPSFCTTGGAASDDCRIFCLELLVRILLHNRDRVSALWPLGQCYLADILLNANEPTPLVERIVVGFLRLATCLLRRHEMASQIFACLHYVLLTRGDYLLLDCPVPPGSSPRKHSNARASSGRSRMASKAQLKNRIGLQIIGGLKELLHNHAADLPDPVTDWQLLFGVLEACGAGLRAPCIPPRHPHYSSLQNVTANRSDEHTKPSVHKGSRGYTSDSEAPGLTYHCPTPPSDQENEKETNTGDPDKLDGATTHASTEVQVSGSLPMEQPNAGSWTMINAVSELPSVAVESKPELNADKKSIEHGTFSSVPENATKSVSAQRLVPSSALGLRITIGSRDPVTLEQAADCLAFLVRDPAHITPENFECCVQALRVFVEACLRRHSKWMIDGLATPGSLSNKRSGHRPDHTNHHSVQTGRETSSPSKSRPRFTSGDSDSESDSDERQSRFQRVVLAKELFLSPTTRAVAIQLLDLIQTLFTRATSIYTEWTRTPAVASVEGSQSVGEVKPDQTNSANLWPKCWRPLLQAIARLCCDCRREVRTDALACLQRSLLSPILQPLSGTQWEECFEQVLFPMLSGFLESIALEEAAVSNAQAGASSEGARDSAANLRYHSVEFADPRMRAIPLLTKVFLQHLRPLHQSAGFHSLWTRMLAYMEHYMQASSSDSLMDAVRESLKNVLLVMYTGTYDTPPILLRDAPEGSPEFLLWKLTAQQLSSFLPELLDQLFPLVPPPPMPHPHSNAPPSVQSSTSVSGPEEPKQEITPESEASETNELVAIVTTQPRPDAQNETAVPVAQPTVAPVSVTSTFDPKPSHPVGTPLHEL</sequence>
<proteinExistence type="predicted"/>
<feature type="compositionally biased region" description="Low complexity" evidence="5">
    <location>
        <begin position="1306"/>
        <end position="1316"/>
    </location>
</feature>
<feature type="region of interest" description="Disordered" evidence="5">
    <location>
        <begin position="988"/>
        <end position="1028"/>
    </location>
</feature>
<comment type="caution">
    <text evidence="7">The sequence shown here is derived from an EMBL/GenBank/DDBJ whole genome shotgun (WGS) entry which is preliminary data.</text>
</comment>
<keyword evidence="3" id="KW-0813">Transport</keyword>
<protein>
    <recommendedName>
        <fullName evidence="6">SEC7 domain-containing protein</fullName>
    </recommendedName>
</protein>
<dbReference type="FunFam" id="1.10.1000.11:FF:000007">
    <property type="entry name" value="Golgi-specific brefeldin A-resistance guanine nucleotide exchange factor 1"/>
    <property type="match status" value="1"/>
</dbReference>
<dbReference type="InterPro" id="IPR056604">
    <property type="entry name" value="GBF1-like_TPR"/>
</dbReference>
<feature type="compositionally biased region" description="Basic and acidic residues" evidence="5">
    <location>
        <begin position="1424"/>
        <end position="1438"/>
    </location>
</feature>
<dbReference type="SUPFAM" id="SSF48425">
    <property type="entry name" value="Sec7 domain"/>
    <property type="match status" value="1"/>
</dbReference>
<evidence type="ECO:0000256" key="2">
    <source>
        <dbReference type="ARBA" id="ARBA00004399"/>
    </source>
</evidence>
<dbReference type="PANTHER" id="PTHR10663:SF388">
    <property type="entry name" value="GOLGI-SPECIFIC BREFELDIN A-RESISTANCE GUANINE NUCLEOTIDE EXCHANGE FACTOR 1"/>
    <property type="match status" value="1"/>
</dbReference>
<feature type="compositionally biased region" description="Low complexity" evidence="5">
    <location>
        <begin position="999"/>
        <end position="1010"/>
    </location>
</feature>
<dbReference type="GO" id="GO:0032012">
    <property type="term" value="P:regulation of ARF protein signal transduction"/>
    <property type="evidence" value="ECO:0007669"/>
    <property type="project" value="InterPro"/>
</dbReference>
<feature type="region of interest" description="Disordered" evidence="5">
    <location>
        <begin position="1296"/>
        <end position="1316"/>
    </location>
</feature>
<dbReference type="EMBL" id="CAXLJL010000356">
    <property type="protein sequence ID" value="CAL5136759.1"/>
    <property type="molecule type" value="Genomic_DNA"/>
</dbReference>
<dbReference type="InterPro" id="IPR035999">
    <property type="entry name" value="Sec7_dom_sf"/>
</dbReference>
<dbReference type="Pfam" id="PF01369">
    <property type="entry name" value="Sec7"/>
    <property type="match status" value="1"/>
</dbReference>
<evidence type="ECO:0000313" key="7">
    <source>
        <dbReference type="EMBL" id="CAL5136759.1"/>
    </source>
</evidence>
<dbReference type="GO" id="GO:0016197">
    <property type="term" value="P:endosomal transport"/>
    <property type="evidence" value="ECO:0007669"/>
    <property type="project" value="UniProtKB-ARBA"/>
</dbReference>
<dbReference type="Gene3D" id="1.10.220.20">
    <property type="match status" value="1"/>
</dbReference>
<dbReference type="InterPro" id="IPR023394">
    <property type="entry name" value="Sec7_C_sf"/>
</dbReference>
<name>A0AAV2TKI5_CALDB</name>
<dbReference type="CDD" id="cd00171">
    <property type="entry name" value="Sec7"/>
    <property type="match status" value="1"/>
</dbReference>
<dbReference type="InterPro" id="IPR000904">
    <property type="entry name" value="Sec7_dom"/>
</dbReference>
<feature type="compositionally biased region" description="Polar residues" evidence="5">
    <location>
        <begin position="1601"/>
        <end position="1614"/>
    </location>
</feature>
<accession>A0AAV2TKI5</accession>
<gene>
    <name evidence="7" type="ORF">CDAUBV1_LOCUS11064</name>
</gene>
<feature type="domain" description="SEC7" evidence="6">
    <location>
        <begin position="568"/>
        <end position="758"/>
    </location>
</feature>
<comment type="subcellular location">
    <subcellularLocation>
        <location evidence="2">Endoplasmic reticulum-Golgi intermediate compartment</location>
    </subcellularLocation>
    <subcellularLocation>
        <location evidence="1">Golgi apparatus</location>
        <location evidence="1">cis-Golgi network</location>
    </subcellularLocation>
</comment>
<evidence type="ECO:0000256" key="3">
    <source>
        <dbReference type="ARBA" id="ARBA00022448"/>
    </source>
</evidence>
<feature type="compositionally biased region" description="Basic and acidic residues" evidence="5">
    <location>
        <begin position="239"/>
        <end position="249"/>
    </location>
</feature>
<dbReference type="PROSITE" id="PS50190">
    <property type="entry name" value="SEC7"/>
    <property type="match status" value="1"/>
</dbReference>
<evidence type="ECO:0000313" key="8">
    <source>
        <dbReference type="Proteomes" id="UP001497525"/>
    </source>
</evidence>
<dbReference type="InterPro" id="IPR032691">
    <property type="entry name" value="Mon2/Sec7/BIG1-like_HUS"/>
</dbReference>
<dbReference type="PANTHER" id="PTHR10663">
    <property type="entry name" value="GUANYL-NUCLEOTIDE EXCHANGE FACTOR"/>
    <property type="match status" value="1"/>
</dbReference>
<organism evidence="7 8">
    <name type="scientific">Calicophoron daubneyi</name>
    <name type="common">Rumen fluke</name>
    <name type="synonym">Paramphistomum daubneyi</name>
    <dbReference type="NCBI Taxonomy" id="300641"/>
    <lineage>
        <taxon>Eukaryota</taxon>
        <taxon>Metazoa</taxon>
        <taxon>Spiralia</taxon>
        <taxon>Lophotrochozoa</taxon>
        <taxon>Platyhelminthes</taxon>
        <taxon>Trematoda</taxon>
        <taxon>Digenea</taxon>
        <taxon>Plagiorchiida</taxon>
        <taxon>Pronocephalata</taxon>
        <taxon>Paramphistomoidea</taxon>
        <taxon>Paramphistomidae</taxon>
        <taxon>Calicophoron</taxon>
    </lineage>
</organism>
<dbReference type="GO" id="GO:0005794">
    <property type="term" value="C:Golgi apparatus"/>
    <property type="evidence" value="ECO:0007669"/>
    <property type="project" value="UniProtKB-SubCell"/>
</dbReference>
<feature type="region of interest" description="Disordered" evidence="5">
    <location>
        <begin position="239"/>
        <end position="271"/>
    </location>
</feature>
<evidence type="ECO:0000256" key="5">
    <source>
        <dbReference type="SAM" id="MobiDB-lite"/>
    </source>
</evidence>
<dbReference type="Proteomes" id="UP001497525">
    <property type="component" value="Unassembled WGS sequence"/>
</dbReference>
<feature type="region of interest" description="Disordered" evidence="5">
    <location>
        <begin position="1385"/>
        <end position="1460"/>
    </location>
</feature>
<keyword evidence="4" id="KW-0333">Golgi apparatus</keyword>
<reference evidence="7" key="1">
    <citation type="submission" date="2024-06" db="EMBL/GenBank/DDBJ databases">
        <authorList>
            <person name="Liu X."/>
            <person name="Lenzi L."/>
            <person name="Haldenby T S."/>
            <person name="Uol C."/>
        </authorList>
    </citation>
    <scope>NUCLEOTIDE SEQUENCE</scope>
</reference>
<feature type="region of interest" description="Disordered" evidence="5">
    <location>
        <begin position="1918"/>
        <end position="2011"/>
    </location>
</feature>
<feature type="compositionally biased region" description="Polar residues" evidence="5">
    <location>
        <begin position="1442"/>
        <end position="1452"/>
    </location>
</feature>
<feature type="compositionally biased region" description="Low complexity" evidence="5">
    <location>
        <begin position="1978"/>
        <end position="1993"/>
    </location>
</feature>
<dbReference type="Pfam" id="PF23325">
    <property type="entry name" value="TPR_28"/>
    <property type="match status" value="2"/>
</dbReference>
<dbReference type="SMART" id="SM00222">
    <property type="entry name" value="Sec7"/>
    <property type="match status" value="1"/>
</dbReference>